<dbReference type="GO" id="GO:0003677">
    <property type="term" value="F:DNA binding"/>
    <property type="evidence" value="ECO:0007669"/>
    <property type="project" value="UniProtKB-KW"/>
</dbReference>
<dbReference type="InterPro" id="IPR023187">
    <property type="entry name" value="Tscrpt_reg_MarR-type_CS"/>
</dbReference>
<evidence type="ECO:0000256" key="3">
    <source>
        <dbReference type="ARBA" id="ARBA00023163"/>
    </source>
</evidence>
<gene>
    <name evidence="6" type="ORF">I6U48_02770</name>
</gene>
<accession>A0A949WPU3</accession>
<keyword evidence="3" id="KW-0804">Transcription</keyword>
<sequence length="147" mass="16997">MENISKLNAAIYRNAQSIMNFKLRDLDIKSGQHDFFYVISKIEGISQKELSEHLYIGKSTTAKAVKSLVENGYVKRVKDQKDKRIYKLYLTDKGKEISFKIEATFLELVSTFSKCLSDKEEEQTLQALKKILNTLHEEKNKINSDID</sequence>
<dbReference type="PANTHER" id="PTHR42756">
    <property type="entry name" value="TRANSCRIPTIONAL REGULATOR, MARR"/>
    <property type="match status" value="1"/>
</dbReference>
<evidence type="ECO:0000256" key="1">
    <source>
        <dbReference type="ARBA" id="ARBA00023015"/>
    </source>
</evidence>
<protein>
    <submittedName>
        <fullName evidence="6">Winged helix-turn-helix transcriptional regulator</fullName>
    </submittedName>
</protein>
<proteinExistence type="predicted"/>
<name>A0A949WPU3_9CLOT</name>
<dbReference type="AlphaFoldDB" id="A0A949WPU3"/>
<dbReference type="EMBL" id="JAEEGC010000011">
    <property type="protein sequence ID" value="MBV7271836.1"/>
    <property type="molecule type" value="Genomic_DNA"/>
</dbReference>
<evidence type="ECO:0000313" key="6">
    <source>
        <dbReference type="EMBL" id="MBV7271836.1"/>
    </source>
</evidence>
<dbReference type="RefSeq" id="WP_218318875.1">
    <property type="nucleotide sequence ID" value="NZ_JAEEGC010000011.1"/>
</dbReference>
<feature type="domain" description="HTH marR-type" evidence="5">
    <location>
        <begin position="1"/>
        <end position="133"/>
    </location>
</feature>
<evidence type="ECO:0000313" key="7">
    <source>
        <dbReference type="Proteomes" id="UP000694308"/>
    </source>
</evidence>
<reference evidence="6" key="1">
    <citation type="submission" date="2020-12" db="EMBL/GenBank/DDBJ databases">
        <title>Clostridium thailandense sp. nov., a novel acetogenic bacterium isolated from peat land soil in Thailand.</title>
        <authorList>
            <person name="Chaikitkaew S."/>
            <person name="Birkeland N.K."/>
        </authorList>
    </citation>
    <scope>NUCLEOTIDE SEQUENCE</scope>
    <source>
        <strain evidence="6">PL3</strain>
    </source>
</reference>
<dbReference type="Pfam" id="PF12802">
    <property type="entry name" value="MarR_2"/>
    <property type="match status" value="1"/>
</dbReference>
<feature type="coiled-coil region" evidence="4">
    <location>
        <begin position="118"/>
        <end position="145"/>
    </location>
</feature>
<keyword evidence="2" id="KW-0238">DNA-binding</keyword>
<evidence type="ECO:0000259" key="5">
    <source>
        <dbReference type="PROSITE" id="PS50995"/>
    </source>
</evidence>
<dbReference type="Proteomes" id="UP000694308">
    <property type="component" value="Unassembled WGS sequence"/>
</dbReference>
<organism evidence="6 7">
    <name type="scientific">Clostridium thailandense</name>
    <dbReference type="NCBI Taxonomy" id="2794346"/>
    <lineage>
        <taxon>Bacteria</taxon>
        <taxon>Bacillati</taxon>
        <taxon>Bacillota</taxon>
        <taxon>Clostridia</taxon>
        <taxon>Eubacteriales</taxon>
        <taxon>Clostridiaceae</taxon>
        <taxon>Clostridium</taxon>
    </lineage>
</organism>
<dbReference type="PROSITE" id="PS01117">
    <property type="entry name" value="HTH_MARR_1"/>
    <property type="match status" value="1"/>
</dbReference>
<keyword evidence="1" id="KW-0805">Transcription regulation</keyword>
<dbReference type="SMART" id="SM00347">
    <property type="entry name" value="HTH_MARR"/>
    <property type="match status" value="1"/>
</dbReference>
<comment type="caution">
    <text evidence="6">The sequence shown here is derived from an EMBL/GenBank/DDBJ whole genome shotgun (WGS) entry which is preliminary data.</text>
</comment>
<keyword evidence="7" id="KW-1185">Reference proteome</keyword>
<dbReference type="GO" id="GO:0003700">
    <property type="term" value="F:DNA-binding transcription factor activity"/>
    <property type="evidence" value="ECO:0007669"/>
    <property type="project" value="InterPro"/>
</dbReference>
<dbReference type="InterPro" id="IPR000835">
    <property type="entry name" value="HTH_MarR-typ"/>
</dbReference>
<keyword evidence="4" id="KW-0175">Coiled coil</keyword>
<evidence type="ECO:0000256" key="4">
    <source>
        <dbReference type="SAM" id="Coils"/>
    </source>
</evidence>
<evidence type="ECO:0000256" key="2">
    <source>
        <dbReference type="ARBA" id="ARBA00023125"/>
    </source>
</evidence>
<dbReference type="PROSITE" id="PS50995">
    <property type="entry name" value="HTH_MARR_2"/>
    <property type="match status" value="1"/>
</dbReference>
<dbReference type="PANTHER" id="PTHR42756:SF2">
    <property type="entry name" value="MARR FAMILY REGULATORY PROTEIN"/>
    <property type="match status" value="1"/>
</dbReference>